<evidence type="ECO:0000313" key="2">
    <source>
        <dbReference type="EMBL" id="MST35339.1"/>
    </source>
</evidence>
<sequence length="198" mass="20027">PLRVEPVAATGVAPVAGGGVTVDGVGRFDGVVLAVPAAVATGLLGPLAPPGLAAIRTTSVTLVTMAWDEAAITAPPGVNGVLVPPGEGQLMTACSFGSSKWPHWVSPGRVVLRVSVGRQGDRRAEELTDGQLVDRLAAELREALGARGEPVAARVSRWPGAFPHYAVGHLGLVAGIRAELRRRAPGVTLAGSGYDGAG</sequence>
<dbReference type="EMBL" id="WJHE01001644">
    <property type="protein sequence ID" value="MST35339.1"/>
    <property type="molecule type" value="Genomic_DNA"/>
</dbReference>
<reference evidence="2 3" key="1">
    <citation type="submission" date="2019-11" db="EMBL/GenBank/DDBJ databases">
        <title>Acidiferrimicrobium australis gen. nov., sp. nov., an acidophilic and obligately heterotrophic, member of the Actinobacteria that catalyses dissimilatory oxido- reduction of iron isolated from metal-rich acidic water in Chile.</title>
        <authorList>
            <person name="Gonzalez D."/>
            <person name="Huber K."/>
            <person name="Hedrich S."/>
            <person name="Rojas-Villalobos C."/>
            <person name="Quatrini R."/>
            <person name="Dinamarca M.A."/>
            <person name="Schwarz A."/>
            <person name="Canales C."/>
            <person name="Nancucheo I."/>
        </authorList>
    </citation>
    <scope>NUCLEOTIDE SEQUENCE [LARGE SCALE GENOMIC DNA]</scope>
    <source>
        <strain evidence="2 3">USS-CCA1</strain>
    </source>
</reference>
<feature type="domain" description="Amine oxidase" evidence="1">
    <location>
        <begin position="20"/>
        <end position="193"/>
    </location>
</feature>
<name>A0ABW9QZN0_9ACTN</name>
<evidence type="ECO:0000259" key="1">
    <source>
        <dbReference type="Pfam" id="PF01593"/>
    </source>
</evidence>
<dbReference type="Proteomes" id="UP000437736">
    <property type="component" value="Unassembled WGS sequence"/>
</dbReference>
<dbReference type="Gene3D" id="3.50.50.60">
    <property type="entry name" value="FAD/NAD(P)-binding domain"/>
    <property type="match status" value="1"/>
</dbReference>
<evidence type="ECO:0000313" key="3">
    <source>
        <dbReference type="Proteomes" id="UP000437736"/>
    </source>
</evidence>
<dbReference type="Pfam" id="PF01593">
    <property type="entry name" value="Amino_oxidase"/>
    <property type="match status" value="1"/>
</dbReference>
<comment type="caution">
    <text evidence="2">The sequence shown here is derived from an EMBL/GenBank/DDBJ whole genome shotgun (WGS) entry which is preliminary data.</text>
</comment>
<gene>
    <name evidence="2" type="ORF">GHK86_21735</name>
</gene>
<keyword evidence="3" id="KW-1185">Reference proteome</keyword>
<protein>
    <submittedName>
        <fullName evidence="2">Protoporphyrinogen oxidase</fullName>
    </submittedName>
</protein>
<feature type="non-terminal residue" evidence="2">
    <location>
        <position position="1"/>
    </location>
</feature>
<dbReference type="Gene3D" id="3.90.660.20">
    <property type="entry name" value="Protoporphyrinogen oxidase, mitochondrial, domain 2"/>
    <property type="match status" value="1"/>
</dbReference>
<proteinExistence type="predicted"/>
<organism evidence="2 3">
    <name type="scientific">Acidiferrimicrobium australe</name>
    <dbReference type="NCBI Taxonomy" id="2664430"/>
    <lineage>
        <taxon>Bacteria</taxon>
        <taxon>Bacillati</taxon>
        <taxon>Actinomycetota</taxon>
        <taxon>Acidimicrobiia</taxon>
        <taxon>Acidimicrobiales</taxon>
        <taxon>Acidimicrobiaceae</taxon>
        <taxon>Acidiferrimicrobium</taxon>
    </lineage>
</organism>
<dbReference type="InterPro" id="IPR036188">
    <property type="entry name" value="FAD/NAD-bd_sf"/>
</dbReference>
<accession>A0ABW9QZN0</accession>
<dbReference type="SUPFAM" id="SSF54373">
    <property type="entry name" value="FAD-linked reductases, C-terminal domain"/>
    <property type="match status" value="1"/>
</dbReference>
<dbReference type="InterPro" id="IPR002937">
    <property type="entry name" value="Amino_oxidase"/>
</dbReference>
<dbReference type="SUPFAM" id="SSF51905">
    <property type="entry name" value="FAD/NAD(P)-binding domain"/>
    <property type="match status" value="1"/>
</dbReference>
<feature type="non-terminal residue" evidence="2">
    <location>
        <position position="198"/>
    </location>
</feature>